<gene>
    <name evidence="1" type="ORF">H2198_004305</name>
</gene>
<reference evidence="1" key="1">
    <citation type="submission" date="2022-10" db="EMBL/GenBank/DDBJ databases">
        <title>Culturing micro-colonial fungi from biological soil crusts in the Mojave desert and describing Neophaeococcomyces mojavensis, and introducing the new genera and species Taxawa tesnikishii.</title>
        <authorList>
            <person name="Kurbessoian T."/>
            <person name="Stajich J.E."/>
        </authorList>
    </citation>
    <scope>NUCLEOTIDE SEQUENCE</scope>
    <source>
        <strain evidence="1">JES_112</strain>
    </source>
</reference>
<comment type="caution">
    <text evidence="1">The sequence shown here is derived from an EMBL/GenBank/DDBJ whole genome shotgun (WGS) entry which is preliminary data.</text>
</comment>
<accession>A0ACC3A9B0</accession>
<evidence type="ECO:0000313" key="2">
    <source>
        <dbReference type="Proteomes" id="UP001172386"/>
    </source>
</evidence>
<organism evidence="1 2">
    <name type="scientific">Neophaeococcomyces mojaviensis</name>
    <dbReference type="NCBI Taxonomy" id="3383035"/>
    <lineage>
        <taxon>Eukaryota</taxon>
        <taxon>Fungi</taxon>
        <taxon>Dikarya</taxon>
        <taxon>Ascomycota</taxon>
        <taxon>Pezizomycotina</taxon>
        <taxon>Eurotiomycetes</taxon>
        <taxon>Chaetothyriomycetidae</taxon>
        <taxon>Chaetothyriales</taxon>
        <taxon>Chaetothyriales incertae sedis</taxon>
        <taxon>Neophaeococcomyces</taxon>
    </lineage>
</organism>
<dbReference type="EMBL" id="JAPDRQ010000064">
    <property type="protein sequence ID" value="KAJ9657430.1"/>
    <property type="molecule type" value="Genomic_DNA"/>
</dbReference>
<evidence type="ECO:0000313" key="1">
    <source>
        <dbReference type="EMBL" id="KAJ9657430.1"/>
    </source>
</evidence>
<dbReference type="Proteomes" id="UP001172386">
    <property type="component" value="Unassembled WGS sequence"/>
</dbReference>
<keyword evidence="2" id="KW-1185">Reference proteome</keyword>
<protein>
    <submittedName>
        <fullName evidence="1">Uncharacterized protein</fullName>
    </submittedName>
</protein>
<name>A0ACC3A9B0_9EURO</name>
<proteinExistence type="predicted"/>
<sequence>MSSPLLTTLLHLALATLAMAAPTMTIQKENAWQYGAGGGVIGFIVFILDVIVIVEVLKSDRPVAHKVAWSLLVFLFPIVGIVIYWLFSNREAHNKRGGYEAIA</sequence>